<evidence type="ECO:0000313" key="1">
    <source>
        <dbReference type="EMBL" id="GAA1696162.1"/>
    </source>
</evidence>
<dbReference type="Gene3D" id="1.10.620.20">
    <property type="entry name" value="Ribonucleotide Reductase, subunit A"/>
    <property type="match status" value="1"/>
</dbReference>
<reference evidence="1 2" key="1">
    <citation type="journal article" date="2019" name="Int. J. Syst. Evol. Microbiol.">
        <title>The Global Catalogue of Microorganisms (GCM) 10K type strain sequencing project: providing services to taxonomists for standard genome sequencing and annotation.</title>
        <authorList>
            <consortium name="The Broad Institute Genomics Platform"/>
            <consortium name="The Broad Institute Genome Sequencing Center for Infectious Disease"/>
            <person name="Wu L."/>
            <person name="Ma J."/>
        </authorList>
    </citation>
    <scope>NUCLEOTIDE SEQUENCE [LARGE SCALE GENOMIC DNA]</scope>
    <source>
        <strain evidence="1 2">JCM 14718</strain>
    </source>
</reference>
<organism evidence="1 2">
    <name type="scientific">Fodinicola feengrottensis</name>
    <dbReference type="NCBI Taxonomy" id="435914"/>
    <lineage>
        <taxon>Bacteria</taxon>
        <taxon>Bacillati</taxon>
        <taxon>Actinomycetota</taxon>
        <taxon>Actinomycetes</taxon>
        <taxon>Mycobacteriales</taxon>
        <taxon>Fodinicola</taxon>
    </lineage>
</organism>
<proteinExistence type="predicted"/>
<comment type="caution">
    <text evidence="1">The sequence shown here is derived from an EMBL/GenBank/DDBJ whole genome shotgun (WGS) entry which is preliminary data.</text>
</comment>
<dbReference type="InterPro" id="IPR009078">
    <property type="entry name" value="Ferritin-like_SF"/>
</dbReference>
<dbReference type="EMBL" id="BAAANY010000020">
    <property type="protein sequence ID" value="GAA1696162.1"/>
    <property type="molecule type" value="Genomic_DNA"/>
</dbReference>
<protein>
    <submittedName>
        <fullName evidence="1">Diiron oxygenase</fullName>
    </submittedName>
</protein>
<dbReference type="Proteomes" id="UP001500618">
    <property type="component" value="Unassembled WGS sequence"/>
</dbReference>
<keyword evidence="2" id="KW-1185">Reference proteome</keyword>
<evidence type="ECO:0000313" key="2">
    <source>
        <dbReference type="Proteomes" id="UP001500618"/>
    </source>
</evidence>
<gene>
    <name evidence="1" type="ORF">GCM10009765_51760</name>
</gene>
<dbReference type="InterPro" id="IPR012348">
    <property type="entry name" value="RNR-like"/>
</dbReference>
<dbReference type="Pfam" id="PF11583">
    <property type="entry name" value="AurF"/>
    <property type="match status" value="1"/>
</dbReference>
<name>A0ABN2HZS3_9ACTN</name>
<accession>A0ABN2HZS3</accession>
<sequence length="297" mass="34185">MTGQVQNRERTASRLLDSSARNSFDPDVDIDWESALDPDMPYAPFERVSLYGTPLWERLSHRQRVELSKHEVASIASVGLWFEVILMQVLARYIYDRNPRTSHAQYALTEIGDETRHSLMFAKMTAKFGTPSYRPARMVHELGRIFTMVAGGPSMFAGVLVAEETLDRLQRESMDDPQIQPLVRMVNRIHVVEEARHVRFAREELARQVPKLSKPALAVHQHMTAVVAYFVMDSLIQPTVYASVGLDPVRARKVARANPHYLRTRQWMGEKIIGYLDEVGMISSRERVWWRRAALIR</sequence>
<dbReference type="RefSeq" id="WP_163566809.1">
    <property type="nucleotide sequence ID" value="NZ_BAAANY010000020.1"/>
</dbReference>
<dbReference type="SUPFAM" id="SSF47240">
    <property type="entry name" value="Ferritin-like"/>
    <property type="match status" value="1"/>
</dbReference>
<dbReference type="InterPro" id="IPR025859">
    <property type="entry name" value="AurF/CmlI"/>
</dbReference>